<dbReference type="InterPro" id="IPR033747">
    <property type="entry name" value="PurE_ClassI"/>
</dbReference>
<gene>
    <name evidence="5" type="ORF">S01H4_39416</name>
</gene>
<dbReference type="InterPro" id="IPR024694">
    <property type="entry name" value="PurE_prokaryotes"/>
</dbReference>
<sequence length="132" mass="13983">MADTIVSIIAGSESDKEVFEKAEKVLKANNIPYELQIISAHRDPEKLDEYLNSCQSLIYIAVAGLSAALPGVIASKTEKPVIGVPVSAKLGGLDALLSIVQMPPRVPVACVGIDSGENAAYLAIRILNLLKK</sequence>
<feature type="domain" description="PurE" evidence="4">
    <location>
        <begin position="4"/>
        <end position="132"/>
    </location>
</feature>
<protein>
    <recommendedName>
        <fullName evidence="4">PurE domain-containing protein</fullName>
    </recommendedName>
</protein>
<organism evidence="5">
    <name type="scientific">marine sediment metagenome</name>
    <dbReference type="NCBI Taxonomy" id="412755"/>
    <lineage>
        <taxon>unclassified sequences</taxon>
        <taxon>metagenomes</taxon>
        <taxon>ecological metagenomes</taxon>
    </lineage>
</organism>
<keyword evidence="2" id="KW-0413">Isomerase</keyword>
<evidence type="ECO:0000256" key="2">
    <source>
        <dbReference type="ARBA" id="ARBA00023235"/>
    </source>
</evidence>
<dbReference type="HAMAP" id="MF_01929">
    <property type="entry name" value="PurE_classI"/>
    <property type="match status" value="1"/>
</dbReference>
<dbReference type="SMART" id="SM01001">
    <property type="entry name" value="AIRC"/>
    <property type="match status" value="1"/>
</dbReference>
<reference evidence="5" key="1">
    <citation type="journal article" date="2014" name="Front. Microbiol.">
        <title>High frequency of phylogenetically diverse reductive dehalogenase-homologous genes in deep subseafloor sedimentary metagenomes.</title>
        <authorList>
            <person name="Kawai M."/>
            <person name="Futagami T."/>
            <person name="Toyoda A."/>
            <person name="Takaki Y."/>
            <person name="Nishi S."/>
            <person name="Hori S."/>
            <person name="Arai W."/>
            <person name="Tsubouchi T."/>
            <person name="Morono Y."/>
            <person name="Uchiyama I."/>
            <person name="Ito T."/>
            <person name="Fujiyama A."/>
            <person name="Inagaki F."/>
            <person name="Takami H."/>
        </authorList>
    </citation>
    <scope>NUCLEOTIDE SEQUENCE</scope>
    <source>
        <strain evidence="5">Expedition CK06-06</strain>
    </source>
</reference>
<evidence type="ECO:0000313" key="5">
    <source>
        <dbReference type="EMBL" id="GAG99188.1"/>
    </source>
</evidence>
<accession>X1CSW7</accession>
<evidence type="ECO:0000256" key="3">
    <source>
        <dbReference type="ARBA" id="ARBA00025704"/>
    </source>
</evidence>
<dbReference type="AlphaFoldDB" id="X1CSW7"/>
<dbReference type="PIRSF" id="PIRSF001338">
    <property type="entry name" value="AIR_carboxylase"/>
    <property type="match status" value="1"/>
</dbReference>
<dbReference type="PANTHER" id="PTHR23046">
    <property type="entry name" value="PHOSPHORIBOSYLAMINOIMIDAZOLE CARBOXYLASE CATALYTIC SUBUNIT"/>
    <property type="match status" value="1"/>
</dbReference>
<dbReference type="GO" id="GO:0016853">
    <property type="term" value="F:isomerase activity"/>
    <property type="evidence" value="ECO:0007669"/>
    <property type="project" value="UniProtKB-KW"/>
</dbReference>
<dbReference type="NCBIfam" id="TIGR01162">
    <property type="entry name" value="purE"/>
    <property type="match status" value="1"/>
</dbReference>
<name>X1CSW7_9ZZZZ</name>
<dbReference type="EMBL" id="BART01021349">
    <property type="protein sequence ID" value="GAG99188.1"/>
    <property type="molecule type" value="Genomic_DNA"/>
</dbReference>
<keyword evidence="1" id="KW-0658">Purine biosynthesis</keyword>
<dbReference type="SUPFAM" id="SSF52255">
    <property type="entry name" value="N5-CAIR mutase (phosphoribosylaminoimidazole carboxylase, PurE)"/>
    <property type="match status" value="1"/>
</dbReference>
<dbReference type="GO" id="GO:0006189">
    <property type="term" value="P:'de novo' IMP biosynthetic process"/>
    <property type="evidence" value="ECO:0007669"/>
    <property type="project" value="InterPro"/>
</dbReference>
<dbReference type="Pfam" id="PF00731">
    <property type="entry name" value="AIRC"/>
    <property type="match status" value="1"/>
</dbReference>
<dbReference type="Gene3D" id="3.40.50.1970">
    <property type="match status" value="1"/>
</dbReference>
<comment type="caution">
    <text evidence="5">The sequence shown here is derived from an EMBL/GenBank/DDBJ whole genome shotgun (WGS) entry which is preliminary data.</text>
</comment>
<comment type="pathway">
    <text evidence="3">Purine metabolism.</text>
</comment>
<dbReference type="InterPro" id="IPR000031">
    <property type="entry name" value="PurE_dom"/>
</dbReference>
<evidence type="ECO:0000259" key="4">
    <source>
        <dbReference type="SMART" id="SM01001"/>
    </source>
</evidence>
<evidence type="ECO:0000256" key="1">
    <source>
        <dbReference type="ARBA" id="ARBA00022755"/>
    </source>
</evidence>
<dbReference type="PANTHER" id="PTHR23046:SF2">
    <property type="entry name" value="PHOSPHORIBOSYLAMINOIMIDAZOLE CARBOXYLASE"/>
    <property type="match status" value="1"/>
</dbReference>
<proteinExistence type="inferred from homology"/>